<feature type="domain" description="Mannosyl-glycoprotein endo-beta-N-acetylglucosamidase-like" evidence="2">
    <location>
        <begin position="96"/>
        <end position="249"/>
    </location>
</feature>
<gene>
    <name evidence="3" type="ORF">ISP15_09190</name>
</gene>
<dbReference type="InterPro" id="IPR002901">
    <property type="entry name" value="MGlyc_endo_b_GlcNAc-like_dom"/>
</dbReference>
<accession>A0ABW8JHP6</accession>
<keyword evidence="4" id="KW-1185">Reference proteome</keyword>
<evidence type="ECO:0000313" key="4">
    <source>
        <dbReference type="Proteomes" id="UP001620461"/>
    </source>
</evidence>
<keyword evidence="1" id="KW-0378">Hydrolase</keyword>
<dbReference type="PRINTS" id="PR01002">
    <property type="entry name" value="FLGFLGJ"/>
</dbReference>
<proteinExistence type="predicted"/>
<dbReference type="Gene3D" id="1.10.530.10">
    <property type="match status" value="1"/>
</dbReference>
<dbReference type="Proteomes" id="UP001620461">
    <property type="component" value="Unassembled WGS sequence"/>
</dbReference>
<comment type="caution">
    <text evidence="3">The sequence shown here is derived from an EMBL/GenBank/DDBJ whole genome shotgun (WGS) entry which is preliminary data.</text>
</comment>
<dbReference type="InterPro" id="IPR051056">
    <property type="entry name" value="Glycosyl_Hydrolase_73"/>
</dbReference>
<name>A0ABW8JHP6_9GAMM</name>
<evidence type="ECO:0000259" key="2">
    <source>
        <dbReference type="SMART" id="SM00047"/>
    </source>
</evidence>
<organism evidence="3 4">
    <name type="scientific">Dyella jejuensis</name>
    <dbReference type="NCBI Taxonomy" id="1432009"/>
    <lineage>
        <taxon>Bacteria</taxon>
        <taxon>Pseudomonadati</taxon>
        <taxon>Pseudomonadota</taxon>
        <taxon>Gammaproteobacteria</taxon>
        <taxon>Lysobacterales</taxon>
        <taxon>Rhodanobacteraceae</taxon>
        <taxon>Dyella</taxon>
    </lineage>
</organism>
<dbReference type="PANTHER" id="PTHR33308:SF9">
    <property type="entry name" value="PEPTIDOGLYCAN HYDROLASE FLGJ"/>
    <property type="match status" value="1"/>
</dbReference>
<dbReference type="Pfam" id="PF01832">
    <property type="entry name" value="Glucosaminidase"/>
    <property type="match status" value="1"/>
</dbReference>
<dbReference type="RefSeq" id="WP_404546968.1">
    <property type="nucleotide sequence ID" value="NZ_JADIKJ010000009.1"/>
</dbReference>
<dbReference type="Gene3D" id="2.10.70.40">
    <property type="entry name" value="peptidoglycan hydrolase"/>
    <property type="match status" value="1"/>
</dbReference>
<evidence type="ECO:0000313" key="3">
    <source>
        <dbReference type="EMBL" id="MFK2900509.1"/>
    </source>
</evidence>
<dbReference type="PANTHER" id="PTHR33308">
    <property type="entry name" value="PEPTIDOGLYCAN HYDROLASE FLGJ"/>
    <property type="match status" value="1"/>
</dbReference>
<reference evidence="3 4" key="1">
    <citation type="submission" date="2020-10" db="EMBL/GenBank/DDBJ databases">
        <title>Phylogeny of dyella-like bacteria.</title>
        <authorList>
            <person name="Fu J."/>
        </authorList>
    </citation>
    <scope>NUCLEOTIDE SEQUENCE [LARGE SCALE GENOMIC DNA]</scope>
    <source>
        <strain evidence="3 4">JP1</strain>
    </source>
</reference>
<sequence length="256" mass="26857">MLRVESSPFGVDQGFDDIALPLGRPADSAGGFSSAFGALQADIRDTIENGFASSSPATLAVGSLPSQLDAGSSAWLATYLADHRSASVERSAGDGATASEAQRLAFLNEIGPWAERAGAQLGTSPHIIAAHAALESNWGLQPVASNGRSVYNLFGIKAGASWSGASVNTMTTEHIDGKQVRLPQRFRAYTNYAGAFNDYASLLKDNPRYAAALNAGNDAHAFSRGLKQGGYATDTAYEEKLVKVARQVERMTRAGG</sequence>
<protein>
    <submittedName>
        <fullName evidence="3">Glucosaminidase domain-containing protein</fullName>
    </submittedName>
</protein>
<dbReference type="SMART" id="SM00047">
    <property type="entry name" value="LYZ2"/>
    <property type="match status" value="1"/>
</dbReference>
<evidence type="ECO:0000256" key="1">
    <source>
        <dbReference type="ARBA" id="ARBA00022801"/>
    </source>
</evidence>
<dbReference type="EMBL" id="JADIKJ010000009">
    <property type="protein sequence ID" value="MFK2900509.1"/>
    <property type="molecule type" value="Genomic_DNA"/>
</dbReference>